<protein>
    <submittedName>
        <fullName evidence="1">ABC-type amino acid transport substrate-binding protein</fullName>
    </submittedName>
</protein>
<gene>
    <name evidence="1" type="ORF">DFR39_106167</name>
</gene>
<evidence type="ECO:0000313" key="2">
    <source>
        <dbReference type="Proteomes" id="UP000295357"/>
    </source>
</evidence>
<name>A0A4R6MZ04_9BURK</name>
<comment type="caution">
    <text evidence="1">The sequence shown here is derived from an EMBL/GenBank/DDBJ whole genome shotgun (WGS) entry which is preliminary data.</text>
</comment>
<dbReference type="SUPFAM" id="SSF53850">
    <property type="entry name" value="Periplasmic binding protein-like II"/>
    <property type="match status" value="1"/>
</dbReference>
<dbReference type="AlphaFoldDB" id="A0A4R6MZ04"/>
<evidence type="ECO:0000313" key="1">
    <source>
        <dbReference type="EMBL" id="TDP07903.1"/>
    </source>
</evidence>
<keyword evidence="2" id="KW-1185">Reference proteome</keyword>
<organism evidence="1 2">
    <name type="scientific">Roseateles asaccharophilus</name>
    <dbReference type="NCBI Taxonomy" id="582607"/>
    <lineage>
        <taxon>Bacteria</taxon>
        <taxon>Pseudomonadati</taxon>
        <taxon>Pseudomonadota</taxon>
        <taxon>Betaproteobacteria</taxon>
        <taxon>Burkholderiales</taxon>
        <taxon>Sphaerotilaceae</taxon>
        <taxon>Roseateles</taxon>
    </lineage>
</organism>
<proteinExistence type="predicted"/>
<dbReference type="EMBL" id="SNXE01000006">
    <property type="protein sequence ID" value="TDP07903.1"/>
    <property type="molecule type" value="Genomic_DNA"/>
</dbReference>
<sequence>MLADCAWSEGLGAVPAKTQRLKVFTTEYPPYASTQLPGQGGAVQMLRELLAPTAYEPNVVFRPWARLGIEIQQGAVDLVLLAWPGDIEQHRLLASLPWFSSRLGLYVRREDWRADGLGVAALRGREVAGVRDYAYPPQVHAAGMVVKPGLSDELNLRMLALRRHDLVLLERAVGRYLLTQLKLTPPGDAREPLWQEPALAELPMLVGVVRGRPHSQHLLNVLDQQFRDYVRSGRYQRLITRHGFDAFDAGALKS</sequence>
<dbReference type="Proteomes" id="UP000295357">
    <property type="component" value="Unassembled WGS sequence"/>
</dbReference>
<dbReference type="Gene3D" id="3.40.190.10">
    <property type="entry name" value="Periplasmic binding protein-like II"/>
    <property type="match status" value="2"/>
</dbReference>
<accession>A0A4R6MZ04</accession>
<reference evidence="1 2" key="1">
    <citation type="submission" date="2019-03" db="EMBL/GenBank/DDBJ databases">
        <title>Genomic Encyclopedia of Type Strains, Phase IV (KMG-IV): sequencing the most valuable type-strain genomes for metagenomic binning, comparative biology and taxonomic classification.</title>
        <authorList>
            <person name="Goeker M."/>
        </authorList>
    </citation>
    <scope>NUCLEOTIDE SEQUENCE [LARGE SCALE GENOMIC DNA]</scope>
    <source>
        <strain evidence="1 2">DSM 25082</strain>
    </source>
</reference>